<name>A0A9N7V5G8_PLEPL</name>
<gene>
    <name evidence="2" type="ORF">PLEPLA_LOCUS30951</name>
</gene>
<organism evidence="2 3">
    <name type="scientific">Pleuronectes platessa</name>
    <name type="common">European plaice</name>
    <dbReference type="NCBI Taxonomy" id="8262"/>
    <lineage>
        <taxon>Eukaryota</taxon>
        <taxon>Metazoa</taxon>
        <taxon>Chordata</taxon>
        <taxon>Craniata</taxon>
        <taxon>Vertebrata</taxon>
        <taxon>Euteleostomi</taxon>
        <taxon>Actinopterygii</taxon>
        <taxon>Neopterygii</taxon>
        <taxon>Teleostei</taxon>
        <taxon>Neoteleostei</taxon>
        <taxon>Acanthomorphata</taxon>
        <taxon>Carangaria</taxon>
        <taxon>Pleuronectiformes</taxon>
        <taxon>Pleuronectoidei</taxon>
        <taxon>Pleuronectidae</taxon>
        <taxon>Pleuronectes</taxon>
    </lineage>
</organism>
<dbReference type="EMBL" id="CADEAL010003024">
    <property type="protein sequence ID" value="CAB1443236.1"/>
    <property type="molecule type" value="Genomic_DNA"/>
</dbReference>
<evidence type="ECO:0000313" key="2">
    <source>
        <dbReference type="EMBL" id="CAB1443236.1"/>
    </source>
</evidence>
<feature type="region of interest" description="Disordered" evidence="1">
    <location>
        <begin position="34"/>
        <end position="55"/>
    </location>
</feature>
<accession>A0A9N7V5G8</accession>
<evidence type="ECO:0000313" key="3">
    <source>
        <dbReference type="Proteomes" id="UP001153269"/>
    </source>
</evidence>
<sequence length="126" mass="13358">MVADAVLDNSWLCVTGNSPAATCSEWPQVDSNYSVPDPVAQNPHDSPPLTGGLHRATLNSKKGERAPIFSSITCFAGACPPRCSLARQDMRRGLSCQPTSLHGRLSHGILSGPCRGMKALEKEIAS</sequence>
<evidence type="ECO:0000256" key="1">
    <source>
        <dbReference type="SAM" id="MobiDB-lite"/>
    </source>
</evidence>
<dbReference type="Proteomes" id="UP001153269">
    <property type="component" value="Unassembled WGS sequence"/>
</dbReference>
<reference evidence="2" key="1">
    <citation type="submission" date="2020-03" db="EMBL/GenBank/DDBJ databases">
        <authorList>
            <person name="Weist P."/>
        </authorList>
    </citation>
    <scope>NUCLEOTIDE SEQUENCE</scope>
</reference>
<protein>
    <submittedName>
        <fullName evidence="2">Uncharacterized protein</fullName>
    </submittedName>
</protein>
<proteinExistence type="predicted"/>
<dbReference type="AlphaFoldDB" id="A0A9N7V5G8"/>
<keyword evidence="3" id="KW-1185">Reference proteome</keyword>
<comment type="caution">
    <text evidence="2">The sequence shown here is derived from an EMBL/GenBank/DDBJ whole genome shotgun (WGS) entry which is preliminary data.</text>
</comment>